<dbReference type="RefSeq" id="XP_007718538.1">
    <property type="nucleotide sequence ID" value="XM_007720348.1"/>
</dbReference>
<evidence type="ECO:0000256" key="1">
    <source>
        <dbReference type="SAM" id="MobiDB-lite"/>
    </source>
</evidence>
<dbReference type="STRING" id="930089.W6XWP4"/>
<feature type="compositionally biased region" description="Low complexity" evidence="1">
    <location>
        <begin position="169"/>
        <end position="181"/>
    </location>
</feature>
<evidence type="ECO:0000313" key="4">
    <source>
        <dbReference type="Proteomes" id="UP000053841"/>
    </source>
</evidence>
<sequence length="316" mass="34727">MIDHANAPRIVIRGFKPGHTSNLSGQSSFVLETDASQNCDIIQDHRMCPQSPMAHISTTDRIPINNDVSPRPSQGDTSEEGVTIETDSGDEIDESAIEDSDNGLWEDEDNEESGPHSAAKPLSFQRGKSEPNLALRQSLLTSALHQVDRPLALQNAASRSSPAIRCFRTSTPNGPSTSNSPQEDSGLMMTRSQTSRSKPIIMTTSNVHPPAMSPKTTRRNMLAFELTTSLRQGLLWERQQKNATTDAVTKRQTSADGLPALRRAMTMDNVKSLNNNVEQQQQQPHKSSATKNDSKPDSHYNQFFEDGLGGYNKSGW</sequence>
<dbReference type="GO" id="GO:0000122">
    <property type="term" value="P:negative regulation of transcription by RNA polymerase II"/>
    <property type="evidence" value="ECO:0007669"/>
    <property type="project" value="TreeGrafter"/>
</dbReference>
<dbReference type="OrthoDB" id="5054775at2759"/>
<organism evidence="3 4">
    <name type="scientific">Cochliobolus carbonum (strain 26-R-13)</name>
    <name type="common">Maize leaf spot fungus</name>
    <name type="synonym">Bipolaris zeicola</name>
    <dbReference type="NCBI Taxonomy" id="930089"/>
    <lineage>
        <taxon>Eukaryota</taxon>
        <taxon>Fungi</taxon>
        <taxon>Dikarya</taxon>
        <taxon>Ascomycota</taxon>
        <taxon>Pezizomycotina</taxon>
        <taxon>Dothideomycetes</taxon>
        <taxon>Pleosporomycetidae</taxon>
        <taxon>Pleosporales</taxon>
        <taxon>Pleosporineae</taxon>
        <taxon>Pleosporaceae</taxon>
        <taxon>Bipolaris</taxon>
    </lineage>
</organism>
<feature type="compositionally biased region" description="Acidic residues" evidence="1">
    <location>
        <begin position="87"/>
        <end position="112"/>
    </location>
</feature>
<dbReference type="HOGENOM" id="CLU_877178_0_0_1"/>
<feature type="region of interest" description="Disordered" evidence="1">
    <location>
        <begin position="155"/>
        <end position="193"/>
    </location>
</feature>
<feature type="compositionally biased region" description="Polar residues" evidence="1">
    <location>
        <begin position="57"/>
        <end position="76"/>
    </location>
</feature>
<dbReference type="PANTHER" id="PTHR28014:SF1">
    <property type="entry name" value="NEGATIVE REGULATOR OF RAS-CAMP PATHWAY"/>
    <property type="match status" value="1"/>
</dbReference>
<dbReference type="GO" id="GO:0031930">
    <property type="term" value="P:mitochondria-nucleus signaling pathway"/>
    <property type="evidence" value="ECO:0007669"/>
    <property type="project" value="TreeGrafter"/>
</dbReference>
<proteinExistence type="predicted"/>
<dbReference type="GO" id="GO:0006808">
    <property type="term" value="P:regulation of nitrogen utilization"/>
    <property type="evidence" value="ECO:0007669"/>
    <property type="project" value="TreeGrafter"/>
</dbReference>
<feature type="compositionally biased region" description="Gly residues" evidence="1">
    <location>
        <begin position="307"/>
        <end position="316"/>
    </location>
</feature>
<gene>
    <name evidence="3" type="ORF">COCCADRAFT_31289</name>
</gene>
<dbReference type="PANTHER" id="PTHR28014">
    <property type="entry name" value="NEGATIVE REGULATOR OF RAS-CAMP PATHWAY"/>
    <property type="match status" value="1"/>
</dbReference>
<dbReference type="KEGG" id="bze:COCCADRAFT_31289"/>
<keyword evidence="4" id="KW-1185">Reference proteome</keyword>
<accession>W6XWP4</accession>
<dbReference type="EMBL" id="KI964990">
    <property type="protein sequence ID" value="EUC27159.1"/>
    <property type="molecule type" value="Genomic_DNA"/>
</dbReference>
<dbReference type="Pfam" id="PF11702">
    <property type="entry name" value="DUF3295"/>
    <property type="match status" value="1"/>
</dbReference>
<dbReference type="eggNOG" id="ENOG502SAS5">
    <property type="taxonomic scope" value="Eukaryota"/>
</dbReference>
<dbReference type="Proteomes" id="UP000053841">
    <property type="component" value="Unassembled WGS sequence"/>
</dbReference>
<dbReference type="InterPro" id="IPR021711">
    <property type="entry name" value="DUF3295"/>
</dbReference>
<dbReference type="GeneID" id="19146921"/>
<name>W6XWP4_COCC2</name>
<dbReference type="InterPro" id="IPR053043">
    <property type="entry name" value="Ras-cAMP_regulatory"/>
</dbReference>
<evidence type="ECO:0000313" key="3">
    <source>
        <dbReference type="EMBL" id="EUC27159.1"/>
    </source>
</evidence>
<reference evidence="3 4" key="1">
    <citation type="journal article" date="2013" name="PLoS Genet.">
        <title>Comparative genome structure, secondary metabolite, and effector coding capacity across Cochliobolus pathogens.</title>
        <authorList>
            <person name="Condon B.J."/>
            <person name="Leng Y."/>
            <person name="Wu D."/>
            <person name="Bushley K.E."/>
            <person name="Ohm R.A."/>
            <person name="Otillar R."/>
            <person name="Martin J."/>
            <person name="Schackwitz W."/>
            <person name="Grimwood J."/>
            <person name="MohdZainudin N."/>
            <person name="Xue C."/>
            <person name="Wang R."/>
            <person name="Manning V.A."/>
            <person name="Dhillon B."/>
            <person name="Tu Z.J."/>
            <person name="Steffenson B.J."/>
            <person name="Salamov A."/>
            <person name="Sun H."/>
            <person name="Lowry S."/>
            <person name="LaButti K."/>
            <person name="Han J."/>
            <person name="Copeland A."/>
            <person name="Lindquist E."/>
            <person name="Barry K."/>
            <person name="Schmutz J."/>
            <person name="Baker S.E."/>
            <person name="Ciuffetti L.M."/>
            <person name="Grigoriev I.V."/>
            <person name="Zhong S."/>
            <person name="Turgeon B.G."/>
        </authorList>
    </citation>
    <scope>NUCLEOTIDE SEQUENCE [LARGE SCALE GENOMIC DNA]</scope>
    <source>
        <strain evidence="3 4">26-R-13</strain>
    </source>
</reference>
<protein>
    <recommendedName>
        <fullName evidence="2">DUF3295 domain-containing protein</fullName>
    </recommendedName>
</protein>
<dbReference type="AlphaFoldDB" id="W6XWP4"/>
<feature type="compositionally biased region" description="Polar residues" evidence="1">
    <location>
        <begin position="241"/>
        <end position="255"/>
    </location>
</feature>
<dbReference type="GO" id="GO:0005737">
    <property type="term" value="C:cytoplasm"/>
    <property type="evidence" value="ECO:0007669"/>
    <property type="project" value="TreeGrafter"/>
</dbReference>
<feature type="compositionally biased region" description="Polar residues" evidence="1">
    <location>
        <begin position="269"/>
        <end position="291"/>
    </location>
</feature>
<feature type="region of interest" description="Disordered" evidence="1">
    <location>
        <begin position="241"/>
        <end position="316"/>
    </location>
</feature>
<feature type="region of interest" description="Disordered" evidence="1">
    <location>
        <begin position="57"/>
        <end position="128"/>
    </location>
</feature>
<feature type="domain" description="DUF3295" evidence="2">
    <location>
        <begin position="61"/>
        <end position="316"/>
    </location>
</feature>
<evidence type="ECO:0000259" key="2">
    <source>
        <dbReference type="Pfam" id="PF11702"/>
    </source>
</evidence>